<dbReference type="eggNOG" id="ENOG50302WH">
    <property type="taxonomic scope" value="Bacteria"/>
</dbReference>
<protein>
    <submittedName>
        <fullName evidence="2">Uncharacterized protein</fullName>
    </submittedName>
</protein>
<dbReference type="STRING" id="202955.GCA_000759995_00594"/>
<organism evidence="2 3">
    <name type="scientific">Acinetobacter tjernbergiae DSM 14971 = CIP 107465</name>
    <dbReference type="NCBI Taxonomy" id="1120928"/>
    <lineage>
        <taxon>Bacteria</taxon>
        <taxon>Pseudomonadati</taxon>
        <taxon>Pseudomonadota</taxon>
        <taxon>Gammaproteobacteria</taxon>
        <taxon>Moraxellales</taxon>
        <taxon>Moraxellaceae</taxon>
        <taxon>Acinetobacter</taxon>
    </lineage>
</organism>
<dbReference type="AlphaFoldDB" id="V2UYF8"/>
<comment type="caution">
    <text evidence="2">The sequence shown here is derived from an EMBL/GenBank/DDBJ whole genome shotgun (WGS) entry which is preliminary data.</text>
</comment>
<name>V2UYF8_9GAMM</name>
<evidence type="ECO:0000313" key="2">
    <source>
        <dbReference type="EMBL" id="ESK53705.1"/>
    </source>
</evidence>
<dbReference type="RefSeq" id="WP_018679548.1">
    <property type="nucleotide sequence ID" value="NZ_AYEV01000043.1"/>
</dbReference>
<feature type="chain" id="PRO_5004710068" evidence="1">
    <location>
        <begin position="20"/>
        <end position="170"/>
    </location>
</feature>
<dbReference type="Proteomes" id="UP000017404">
    <property type="component" value="Unassembled WGS sequence"/>
</dbReference>
<proteinExistence type="predicted"/>
<evidence type="ECO:0000256" key="1">
    <source>
        <dbReference type="SAM" id="SignalP"/>
    </source>
</evidence>
<dbReference type="EMBL" id="AYEV01000043">
    <property type="protein sequence ID" value="ESK53705.1"/>
    <property type="molecule type" value="Genomic_DNA"/>
</dbReference>
<gene>
    <name evidence="2" type="ORF">F990_03223</name>
</gene>
<reference evidence="2 3" key="1">
    <citation type="submission" date="2013-10" db="EMBL/GenBank/DDBJ databases">
        <title>The Genome Sequence of Acinetobacter tjernbergiae CIP107465.</title>
        <authorList>
            <consortium name="The Broad Institute Genomics Platform"/>
            <consortium name="The Broad Institute Genome Sequencing Center for Infectious Disease"/>
            <person name="Cerqueira G."/>
            <person name="Feldgarden M."/>
            <person name="Courvalin P."/>
            <person name="Grillot-Courvalin C."/>
            <person name="Clermont D."/>
            <person name="Rocha E."/>
            <person name="Yoon E.-J."/>
            <person name="Nemec A."/>
            <person name="Young S.K."/>
            <person name="Zeng Q."/>
            <person name="Gargeya S."/>
            <person name="Fitzgerald M."/>
            <person name="Abouelleil A."/>
            <person name="Alvarado L."/>
            <person name="Berlin A.M."/>
            <person name="Chapman S.B."/>
            <person name="Gainer-Dewar J."/>
            <person name="Goldberg J."/>
            <person name="Gnerre S."/>
            <person name="Griggs A."/>
            <person name="Gujja S."/>
            <person name="Hansen M."/>
            <person name="Howarth C."/>
            <person name="Imamovic A."/>
            <person name="Ireland A."/>
            <person name="Larimer J."/>
            <person name="McCowan C."/>
            <person name="Murphy C."/>
            <person name="Pearson M."/>
            <person name="Poon T.W."/>
            <person name="Priest M."/>
            <person name="Roberts A."/>
            <person name="Saif S."/>
            <person name="Shea T."/>
            <person name="Sykes S."/>
            <person name="Wortman J."/>
            <person name="Nusbaum C."/>
            <person name="Birren B."/>
        </authorList>
    </citation>
    <scope>NUCLEOTIDE SEQUENCE [LARGE SCALE GENOMIC DNA]</scope>
    <source>
        <strain evidence="2 3">CIP 107465</strain>
    </source>
</reference>
<accession>V2UYF8</accession>
<keyword evidence="1" id="KW-0732">Signal</keyword>
<keyword evidence="3" id="KW-1185">Reference proteome</keyword>
<dbReference type="PATRIC" id="fig|1120928.5.peg.3262"/>
<evidence type="ECO:0000313" key="3">
    <source>
        <dbReference type="Proteomes" id="UP000017404"/>
    </source>
</evidence>
<feature type="signal peptide" evidence="1">
    <location>
        <begin position="1"/>
        <end position="19"/>
    </location>
</feature>
<dbReference type="OrthoDB" id="6686432at2"/>
<sequence length="170" mass="18607">MKKFIVAALVTVCTTSAFANHAVVSFAGKKVTVEDTRASLIKKLGKPQYGDNSYSQWTVNGLSIYANYNQYGVNNFSVSQLKPTPVTVNVDGKVITLGKDSLRSIAAKIKSGCYDYTDGKQGSSYSYAVLSGAEGEYQVIFNITDDDFDLKTKVKRPINEVRISYDAICQ</sequence>